<dbReference type="Pfam" id="PF20628">
    <property type="entry name" value="Dyp_perox_C"/>
    <property type="match status" value="1"/>
</dbReference>
<dbReference type="GO" id="GO:0004601">
    <property type="term" value="F:peroxidase activity"/>
    <property type="evidence" value="ECO:0007669"/>
    <property type="project" value="UniProtKB-KW"/>
</dbReference>
<evidence type="ECO:0000256" key="5">
    <source>
        <dbReference type="ARBA" id="ARBA00022729"/>
    </source>
</evidence>
<evidence type="ECO:0000259" key="10">
    <source>
        <dbReference type="Pfam" id="PF20628"/>
    </source>
</evidence>
<dbReference type="EMBL" id="SISG01000001">
    <property type="protein sequence ID" value="TBN58063.1"/>
    <property type="molecule type" value="Genomic_DNA"/>
</dbReference>
<gene>
    <name evidence="11" type="ORF">EYE40_12030</name>
</gene>
<accession>A0A4Q9GZ13</accession>
<evidence type="ECO:0000256" key="2">
    <source>
        <dbReference type="ARBA" id="ARBA00022559"/>
    </source>
</evidence>
<dbReference type="PANTHER" id="PTHR30521">
    <property type="entry name" value="DEFERROCHELATASE/PEROXIDASE"/>
    <property type="match status" value="1"/>
</dbReference>
<feature type="compositionally biased region" description="Basic residues" evidence="9">
    <location>
        <begin position="89"/>
        <end position="104"/>
    </location>
</feature>
<sequence>MVRLRGWRRLRGGVLGEQTGRADLVDPRARRDTLHPGRFCAPPPARRRLGIRPARPVEHLPCERRRRRCESRLRSPREPAAAGADRRGLAAHRRGGRRGRRRLHRPVGRLRDLRPRGLGAARPVLAGRLGAASDVPVPRGLVRQVDDRALRPRERHRHPEHSAGHPVTESGPRNEPTFRPSRRGLLSAALGGAAGLALGATGGVALTRTDTPAPASTPAPTEVVPVRGEHQAGVHLPASPQQFGALLVLDTAATDTGWLAALGARIVALGSDDALLPDGAGDLTVTVGIGPRLVPDGLPGSTDLPGFADDNEIDPGARGGDVLLAAYSSDPTVLAAVLADLALLVPGAVTRWQQFVFRGKGSGTKARNPLGFMDGIVVPHTSAEFADGVWIPDGPAAGGSILVIRRLRLDTSAFRALEVGEREAVIGRRLSDGAPLSGGAPDDQVDLRAKTPEGELLVPARSHARAAHPSFTGSSLMFRRSYSFENDGETGLVFMSFQNELRTFVVTQQRLDEVDALRTFSTPTASATFLVLPGFDDERPLGSSLL</sequence>
<keyword evidence="12" id="KW-1185">Reference proteome</keyword>
<keyword evidence="4" id="KW-0479">Metal-binding</keyword>
<comment type="cofactor">
    <cofactor evidence="1">
        <name>heme b</name>
        <dbReference type="ChEBI" id="CHEBI:60344"/>
    </cofactor>
</comment>
<dbReference type="PANTHER" id="PTHR30521:SF4">
    <property type="entry name" value="DEFERROCHELATASE"/>
    <property type="match status" value="1"/>
</dbReference>
<dbReference type="NCBIfam" id="TIGR01413">
    <property type="entry name" value="Dyp_perox_fam"/>
    <property type="match status" value="1"/>
</dbReference>
<evidence type="ECO:0000313" key="11">
    <source>
        <dbReference type="EMBL" id="TBN58063.1"/>
    </source>
</evidence>
<feature type="region of interest" description="Disordered" evidence="9">
    <location>
        <begin position="151"/>
        <end position="178"/>
    </location>
</feature>
<dbReference type="SUPFAM" id="SSF54909">
    <property type="entry name" value="Dimeric alpha+beta barrel"/>
    <property type="match status" value="1"/>
</dbReference>
<dbReference type="InterPro" id="IPR048328">
    <property type="entry name" value="Dyp_perox_C"/>
</dbReference>
<proteinExistence type="inferred from homology"/>
<evidence type="ECO:0000256" key="3">
    <source>
        <dbReference type="ARBA" id="ARBA00022617"/>
    </source>
</evidence>
<dbReference type="GO" id="GO:0046872">
    <property type="term" value="F:metal ion binding"/>
    <property type="evidence" value="ECO:0007669"/>
    <property type="project" value="UniProtKB-KW"/>
</dbReference>
<protein>
    <submittedName>
        <fullName evidence="11">Dyp-type peroxidase</fullName>
    </submittedName>
</protein>
<dbReference type="GO" id="GO:0005829">
    <property type="term" value="C:cytosol"/>
    <property type="evidence" value="ECO:0007669"/>
    <property type="project" value="TreeGrafter"/>
</dbReference>
<evidence type="ECO:0000256" key="8">
    <source>
        <dbReference type="ARBA" id="ARBA00025737"/>
    </source>
</evidence>
<keyword evidence="2 11" id="KW-0575">Peroxidase</keyword>
<evidence type="ECO:0000256" key="4">
    <source>
        <dbReference type="ARBA" id="ARBA00022723"/>
    </source>
</evidence>
<name>A0A4Q9GZ13_9MICO</name>
<feature type="domain" description="Dyp-type peroxidase C-terminal" evidence="10">
    <location>
        <begin position="366"/>
        <end position="534"/>
    </location>
</feature>
<dbReference type="Proteomes" id="UP000294194">
    <property type="component" value="Unassembled WGS sequence"/>
</dbReference>
<reference evidence="12" key="1">
    <citation type="submission" date="2019-02" db="EMBL/GenBank/DDBJ databases">
        <title>Glaciihabitans arcticus sp. nov., a psychrotolerant bacterium isolated from polar soil.</title>
        <authorList>
            <person name="Dahal R.H."/>
        </authorList>
    </citation>
    <scope>NUCLEOTIDE SEQUENCE [LARGE SCALE GENOMIC DNA]</scope>
    <source>
        <strain evidence="12">RP-3-7</strain>
    </source>
</reference>
<evidence type="ECO:0000256" key="1">
    <source>
        <dbReference type="ARBA" id="ARBA00001970"/>
    </source>
</evidence>
<dbReference type="InterPro" id="IPR006314">
    <property type="entry name" value="Dyp_peroxidase"/>
</dbReference>
<dbReference type="InterPro" id="IPR011008">
    <property type="entry name" value="Dimeric_a/b-barrel"/>
</dbReference>
<comment type="caution">
    <text evidence="11">The sequence shown here is derived from an EMBL/GenBank/DDBJ whole genome shotgun (WGS) entry which is preliminary data.</text>
</comment>
<organism evidence="11 12">
    <name type="scientific">Glaciihabitans arcticus</name>
    <dbReference type="NCBI Taxonomy" id="2668039"/>
    <lineage>
        <taxon>Bacteria</taxon>
        <taxon>Bacillati</taxon>
        <taxon>Actinomycetota</taxon>
        <taxon>Actinomycetes</taxon>
        <taxon>Micrococcales</taxon>
        <taxon>Microbacteriaceae</taxon>
        <taxon>Glaciihabitans</taxon>
    </lineage>
</organism>
<keyword evidence="5" id="KW-0732">Signal</keyword>
<keyword evidence="6" id="KW-0560">Oxidoreductase</keyword>
<evidence type="ECO:0000256" key="7">
    <source>
        <dbReference type="ARBA" id="ARBA00023004"/>
    </source>
</evidence>
<dbReference type="PROSITE" id="PS51404">
    <property type="entry name" value="DYP_PEROXIDASE"/>
    <property type="match status" value="1"/>
</dbReference>
<keyword evidence="3" id="KW-0349">Heme</keyword>
<evidence type="ECO:0000256" key="6">
    <source>
        <dbReference type="ARBA" id="ARBA00023002"/>
    </source>
</evidence>
<evidence type="ECO:0000256" key="9">
    <source>
        <dbReference type="SAM" id="MobiDB-lite"/>
    </source>
</evidence>
<evidence type="ECO:0000313" key="12">
    <source>
        <dbReference type="Proteomes" id="UP000294194"/>
    </source>
</evidence>
<comment type="similarity">
    <text evidence="8">Belongs to the DyP-type peroxidase family.</text>
</comment>
<feature type="region of interest" description="Disordered" evidence="9">
    <location>
        <begin position="70"/>
        <end position="104"/>
    </location>
</feature>
<dbReference type="AlphaFoldDB" id="A0A4Q9GZ13"/>
<keyword evidence="7" id="KW-0408">Iron</keyword>
<dbReference type="GO" id="GO:0020037">
    <property type="term" value="F:heme binding"/>
    <property type="evidence" value="ECO:0007669"/>
    <property type="project" value="InterPro"/>
</dbReference>